<reference evidence="3" key="1">
    <citation type="submission" date="2021-01" db="EMBL/GenBank/DDBJ databases">
        <title>Whole genome shotgun sequence of Rugosimonospora africana NBRC 104875.</title>
        <authorList>
            <person name="Komaki H."/>
            <person name="Tamura T."/>
        </authorList>
    </citation>
    <scope>NUCLEOTIDE SEQUENCE</scope>
    <source>
        <strain evidence="3">NBRC 104875</strain>
    </source>
</reference>
<keyword evidence="2" id="KW-1133">Transmembrane helix</keyword>
<name>A0A8J3QN48_9ACTN</name>
<feature type="transmembrane region" description="Helical" evidence="2">
    <location>
        <begin position="97"/>
        <end position="117"/>
    </location>
</feature>
<feature type="region of interest" description="Disordered" evidence="1">
    <location>
        <begin position="57"/>
        <end position="80"/>
    </location>
</feature>
<accession>A0A8J3QN48</accession>
<gene>
    <name evidence="3" type="ORF">Raf01_02830</name>
</gene>
<dbReference type="AlphaFoldDB" id="A0A8J3QN48"/>
<protein>
    <submittedName>
        <fullName evidence="3">Uncharacterized protein</fullName>
    </submittedName>
</protein>
<evidence type="ECO:0000313" key="4">
    <source>
        <dbReference type="Proteomes" id="UP000642748"/>
    </source>
</evidence>
<keyword evidence="2" id="KW-0472">Membrane</keyword>
<proteinExistence type="predicted"/>
<comment type="caution">
    <text evidence="3">The sequence shown here is derived from an EMBL/GenBank/DDBJ whole genome shotgun (WGS) entry which is preliminary data.</text>
</comment>
<evidence type="ECO:0000256" key="2">
    <source>
        <dbReference type="SAM" id="Phobius"/>
    </source>
</evidence>
<evidence type="ECO:0000256" key="1">
    <source>
        <dbReference type="SAM" id="MobiDB-lite"/>
    </source>
</evidence>
<dbReference type="Proteomes" id="UP000642748">
    <property type="component" value="Unassembled WGS sequence"/>
</dbReference>
<sequence>MLEVSLMGNGWSGRTREAERVAGQAFHELVAAVEAGGNGARSLARRGADLAEEASDRLNSAGDRISSASDRVGSAMGESRRRASSAMDALAGRRAPIQWEWIFAGAATGMVIGWLIARLTRRAAEEAFVLEDSDAVIADPVAAEESKGMA</sequence>
<keyword evidence="4" id="KW-1185">Reference proteome</keyword>
<dbReference type="RefSeq" id="WP_203915828.1">
    <property type="nucleotide sequence ID" value="NZ_BONZ01000003.1"/>
</dbReference>
<dbReference type="EMBL" id="BONZ01000003">
    <property type="protein sequence ID" value="GIH12111.1"/>
    <property type="molecule type" value="Genomic_DNA"/>
</dbReference>
<evidence type="ECO:0000313" key="3">
    <source>
        <dbReference type="EMBL" id="GIH12111.1"/>
    </source>
</evidence>
<keyword evidence="2" id="KW-0812">Transmembrane</keyword>
<organism evidence="3 4">
    <name type="scientific">Rugosimonospora africana</name>
    <dbReference type="NCBI Taxonomy" id="556532"/>
    <lineage>
        <taxon>Bacteria</taxon>
        <taxon>Bacillati</taxon>
        <taxon>Actinomycetota</taxon>
        <taxon>Actinomycetes</taxon>
        <taxon>Micromonosporales</taxon>
        <taxon>Micromonosporaceae</taxon>
        <taxon>Rugosimonospora</taxon>
    </lineage>
</organism>